<evidence type="ECO:0000256" key="5">
    <source>
        <dbReference type="PROSITE-ProRule" id="PRU10141"/>
    </source>
</evidence>
<dbReference type="SUPFAM" id="SSF56112">
    <property type="entry name" value="Protein kinase-like (PK-like)"/>
    <property type="match status" value="1"/>
</dbReference>
<sequence>MLRPLDSDSPHEIGPYRLLASLGSGGMGTVHLAVPPGGGTADLVALKTVRRDLEQASDFRLRFRREAEAARAVRGPYVSALVDAAPDAERPWLATQYIAGPSLEEAVDRRGPLPVPVVRDLGTAVARGLAAVHGARLVHRDLKPANVVLGATGPRLIDFGIAQAYDATALTATGVMVGSPGFMSPEHIAADRSVTGASDVFCLGAVLCFAATGHGPFEDSELAAIVHRIAQGRPDLSRVPEELRQIVTDCLHRDPGRRPTTAELIRALDTSSAPDRPGVRPAPAPRVFPWPDDVRELIGTYESAAAAALAAPPMPRTAPAPAPLPAGPPAEHPAGQTHAGGPAGARGRRRGLAVAAGAAVLAGVLTAVLLLLPDDPARRTPGDSRATPERSAGASGGATPSPTPSPRTAPIAASKMSDFGPDALDRTLQPEDWRPWAVSFEGPGAADDCALSGDVLVCRLRDEPTRQTRLEARDASDGSRLWSYPAEGEATSLLGVGGLDVDDRHAYVTAADGEGFEVLDLSDGKPVARLPGRTGYDPSVVRVHDGRIFTSYAGGAGAGLAANMLFRAYDADDRTQVWERVIPWAFPPSLDIVGDRVWLTGSQATFTLDPETGKTLAEAPWNCDRRIRGALYDACNGRVVDARTLRPVGNGTYPGIPEAVSREGLLLVEGDGRRAGSRYIAAVDVRSGDERWTVPWTRGDSVVVAGDRLLAFGGDGVRTFALADGAPGAALSTVRNWPLEGGTAGSNVQPSVVLVSGGAYFLAFGDGTVMTAPVP</sequence>
<dbReference type="EMBL" id="JBHXPM010000017">
    <property type="protein sequence ID" value="MFD3958120.1"/>
    <property type="molecule type" value="Genomic_DNA"/>
</dbReference>
<organism evidence="8 9">
    <name type="scientific">Streptomyces bacillaris</name>
    <dbReference type="NCBI Taxonomy" id="68179"/>
    <lineage>
        <taxon>Bacteria</taxon>
        <taxon>Bacillati</taxon>
        <taxon>Actinomycetota</taxon>
        <taxon>Actinomycetes</taxon>
        <taxon>Kitasatosporales</taxon>
        <taxon>Streptomycetaceae</taxon>
        <taxon>Streptomyces</taxon>
    </lineage>
</organism>
<dbReference type="InterPro" id="IPR000719">
    <property type="entry name" value="Prot_kinase_dom"/>
</dbReference>
<feature type="region of interest" description="Disordered" evidence="6">
    <location>
        <begin position="310"/>
        <end position="346"/>
    </location>
</feature>
<evidence type="ECO:0000256" key="6">
    <source>
        <dbReference type="SAM" id="MobiDB-lite"/>
    </source>
</evidence>
<dbReference type="InterPro" id="IPR011047">
    <property type="entry name" value="Quinoprotein_ADH-like_sf"/>
</dbReference>
<dbReference type="PANTHER" id="PTHR43289">
    <property type="entry name" value="MITOGEN-ACTIVATED PROTEIN KINASE KINASE KINASE 20-RELATED"/>
    <property type="match status" value="1"/>
</dbReference>
<proteinExistence type="predicted"/>
<dbReference type="PANTHER" id="PTHR43289:SF34">
    <property type="entry name" value="SERINE_THREONINE-PROTEIN KINASE YBDM-RELATED"/>
    <property type="match status" value="1"/>
</dbReference>
<dbReference type="Gene3D" id="2.130.10.10">
    <property type="entry name" value="YVTN repeat-like/Quinoprotein amine dehydrogenase"/>
    <property type="match status" value="1"/>
</dbReference>
<dbReference type="InterPro" id="IPR011009">
    <property type="entry name" value="Kinase-like_dom_sf"/>
</dbReference>
<dbReference type="GO" id="GO:0016301">
    <property type="term" value="F:kinase activity"/>
    <property type="evidence" value="ECO:0007669"/>
    <property type="project" value="UniProtKB-KW"/>
</dbReference>
<dbReference type="CDD" id="cd14014">
    <property type="entry name" value="STKc_PknB_like"/>
    <property type="match status" value="1"/>
</dbReference>
<dbReference type="Gene3D" id="1.10.510.10">
    <property type="entry name" value="Transferase(Phosphotransferase) domain 1"/>
    <property type="match status" value="1"/>
</dbReference>
<dbReference type="RefSeq" id="WP_381301207.1">
    <property type="nucleotide sequence ID" value="NZ_JBHVRE010000009.1"/>
</dbReference>
<feature type="binding site" evidence="5">
    <location>
        <position position="47"/>
    </location>
    <ligand>
        <name>ATP</name>
        <dbReference type="ChEBI" id="CHEBI:30616"/>
    </ligand>
</feature>
<accession>A0ABW6DWD4</accession>
<dbReference type="Gene3D" id="3.30.200.20">
    <property type="entry name" value="Phosphorylase Kinase, domain 1"/>
    <property type="match status" value="1"/>
</dbReference>
<dbReference type="SUPFAM" id="SSF50998">
    <property type="entry name" value="Quinoprotein alcohol dehydrogenase-like"/>
    <property type="match status" value="1"/>
</dbReference>
<evidence type="ECO:0000313" key="8">
    <source>
        <dbReference type="EMBL" id="MFD3958120.1"/>
    </source>
</evidence>
<keyword evidence="9" id="KW-1185">Reference proteome</keyword>
<dbReference type="PROSITE" id="PS50011">
    <property type="entry name" value="PROTEIN_KINASE_DOM"/>
    <property type="match status" value="1"/>
</dbReference>
<dbReference type="InterPro" id="IPR017441">
    <property type="entry name" value="Protein_kinase_ATP_BS"/>
</dbReference>
<keyword evidence="4 5" id="KW-0067">ATP-binding</keyword>
<feature type="region of interest" description="Disordered" evidence="6">
    <location>
        <begin position="374"/>
        <end position="413"/>
    </location>
</feature>
<protein>
    <submittedName>
        <fullName evidence="8">Protein kinase</fullName>
    </submittedName>
</protein>
<comment type="caution">
    <text evidence="8">The sequence shown here is derived from an EMBL/GenBank/DDBJ whole genome shotgun (WGS) entry which is preliminary data.</text>
</comment>
<name>A0ABW6DWD4_9ACTN</name>
<dbReference type="InterPro" id="IPR008271">
    <property type="entry name" value="Ser/Thr_kinase_AS"/>
</dbReference>
<dbReference type="PROSITE" id="PS00108">
    <property type="entry name" value="PROTEIN_KINASE_ST"/>
    <property type="match status" value="1"/>
</dbReference>
<dbReference type="Proteomes" id="UP001598300">
    <property type="component" value="Unassembled WGS sequence"/>
</dbReference>
<dbReference type="PROSITE" id="PS00107">
    <property type="entry name" value="PROTEIN_KINASE_ATP"/>
    <property type="match status" value="1"/>
</dbReference>
<dbReference type="SMART" id="SM00220">
    <property type="entry name" value="S_TKc"/>
    <property type="match status" value="1"/>
</dbReference>
<feature type="compositionally biased region" description="Pro residues" evidence="6">
    <location>
        <begin position="312"/>
        <end position="331"/>
    </location>
</feature>
<evidence type="ECO:0000256" key="2">
    <source>
        <dbReference type="ARBA" id="ARBA00022741"/>
    </source>
</evidence>
<keyword evidence="2 5" id="KW-0547">Nucleotide-binding</keyword>
<dbReference type="InterPro" id="IPR015943">
    <property type="entry name" value="WD40/YVTN_repeat-like_dom_sf"/>
</dbReference>
<keyword evidence="1" id="KW-0808">Transferase</keyword>
<evidence type="ECO:0000313" key="9">
    <source>
        <dbReference type="Proteomes" id="UP001598300"/>
    </source>
</evidence>
<evidence type="ECO:0000259" key="7">
    <source>
        <dbReference type="PROSITE" id="PS50011"/>
    </source>
</evidence>
<reference evidence="8 9" key="1">
    <citation type="submission" date="2024-09" db="EMBL/GenBank/DDBJ databases">
        <title>The Natural Products Discovery Center: Release of the First 8490 Sequenced Strains for Exploring Actinobacteria Biosynthetic Diversity.</title>
        <authorList>
            <person name="Kalkreuter E."/>
            <person name="Kautsar S.A."/>
            <person name="Yang D."/>
            <person name="Bader C.D."/>
            <person name="Teijaro C.N."/>
            <person name="Fluegel L."/>
            <person name="Davis C.M."/>
            <person name="Simpson J.R."/>
            <person name="Lauterbach L."/>
            <person name="Steele A.D."/>
            <person name="Gui C."/>
            <person name="Meng S."/>
            <person name="Li G."/>
            <person name="Viehrig K."/>
            <person name="Ye F."/>
            <person name="Su P."/>
            <person name="Kiefer A.F."/>
            <person name="Nichols A."/>
            <person name="Cepeda A.J."/>
            <person name="Yan W."/>
            <person name="Fan B."/>
            <person name="Jiang Y."/>
            <person name="Adhikari A."/>
            <person name="Zheng C.-J."/>
            <person name="Schuster L."/>
            <person name="Cowan T.M."/>
            <person name="Smanski M.J."/>
            <person name="Chevrette M.G."/>
            <person name="De Carvalho L.P.S."/>
            <person name="Shen B."/>
        </authorList>
    </citation>
    <scope>NUCLEOTIDE SEQUENCE [LARGE SCALE GENOMIC DNA]</scope>
    <source>
        <strain evidence="8 9">NPDC058584</strain>
    </source>
</reference>
<evidence type="ECO:0000256" key="4">
    <source>
        <dbReference type="ARBA" id="ARBA00022840"/>
    </source>
</evidence>
<feature type="compositionally biased region" description="Basic and acidic residues" evidence="6">
    <location>
        <begin position="375"/>
        <end position="388"/>
    </location>
</feature>
<feature type="compositionally biased region" description="Low complexity" evidence="6">
    <location>
        <begin position="391"/>
        <end position="400"/>
    </location>
</feature>
<keyword evidence="3 8" id="KW-0418">Kinase</keyword>
<evidence type="ECO:0000256" key="3">
    <source>
        <dbReference type="ARBA" id="ARBA00022777"/>
    </source>
</evidence>
<dbReference type="Pfam" id="PF00069">
    <property type="entry name" value="Pkinase"/>
    <property type="match status" value="1"/>
</dbReference>
<gene>
    <name evidence="8" type="ORF">ACFWR3_18880</name>
</gene>
<feature type="domain" description="Protein kinase" evidence="7">
    <location>
        <begin position="16"/>
        <end position="279"/>
    </location>
</feature>
<evidence type="ECO:0000256" key="1">
    <source>
        <dbReference type="ARBA" id="ARBA00022679"/>
    </source>
</evidence>